<dbReference type="GO" id="GO:0016301">
    <property type="term" value="F:kinase activity"/>
    <property type="evidence" value="ECO:0007669"/>
    <property type="project" value="UniProtKB-KW"/>
</dbReference>
<dbReference type="PANTHER" id="PTHR43479">
    <property type="entry name" value="ACREF/ENVCD OPERON REPRESSOR-RELATED"/>
    <property type="match status" value="1"/>
</dbReference>
<sequence length="195" mass="22667">MKKTTGDARIRRTMKQLKKSLICLLSEKQISEITIKELCDTAGITRQTFYLRFDDLDQCILYVSNIILEDLREKINVQPPLRGMNGMDMTDHNIFIHLFEHILDNQAFYESLLVNNTDSPFAKGFKSELYHFVKEGVTMVSPDESKLSAPKEMITVFTTAAFFDVIIWWIENHYPYSKQEMAKTLLRLSVNGPYQ</sequence>
<dbReference type="InterPro" id="IPR001647">
    <property type="entry name" value="HTH_TetR"/>
</dbReference>
<dbReference type="SUPFAM" id="SSF46689">
    <property type="entry name" value="Homeodomain-like"/>
    <property type="match status" value="1"/>
</dbReference>
<evidence type="ECO:0000313" key="6">
    <source>
        <dbReference type="Proteomes" id="UP000028875"/>
    </source>
</evidence>
<evidence type="ECO:0000259" key="4">
    <source>
        <dbReference type="PROSITE" id="PS50977"/>
    </source>
</evidence>
<dbReference type="Pfam" id="PF14278">
    <property type="entry name" value="TetR_C_8"/>
    <property type="match status" value="1"/>
</dbReference>
<protein>
    <submittedName>
        <fullName evidence="5">Putative dihydroxyacetone kinase regulator</fullName>
    </submittedName>
</protein>
<dbReference type="EMBL" id="CCDP010000003">
    <property type="protein sequence ID" value="CDQ41671.1"/>
    <property type="molecule type" value="Genomic_DNA"/>
</dbReference>
<feature type="domain" description="HTH tetR-type" evidence="4">
    <location>
        <begin position="11"/>
        <end position="71"/>
    </location>
</feature>
<dbReference type="eggNOG" id="COG1309">
    <property type="taxonomic scope" value="Bacteria"/>
</dbReference>
<dbReference type="STRING" id="1462526.BN990_04045"/>
<dbReference type="PANTHER" id="PTHR43479:SF7">
    <property type="entry name" value="TETR-FAMILY TRANSCRIPTIONAL REGULATOR"/>
    <property type="match status" value="1"/>
</dbReference>
<gene>
    <name evidence="5" type="ORF">BN990_04045</name>
</gene>
<dbReference type="AlphaFoldDB" id="A0A024QI90"/>
<evidence type="ECO:0000256" key="1">
    <source>
        <dbReference type="ARBA" id="ARBA00022491"/>
    </source>
</evidence>
<evidence type="ECO:0000256" key="2">
    <source>
        <dbReference type="ARBA" id="ARBA00023125"/>
    </source>
</evidence>
<dbReference type="PROSITE" id="PS50977">
    <property type="entry name" value="HTH_TETR_2"/>
    <property type="match status" value="1"/>
</dbReference>
<keyword evidence="2 3" id="KW-0238">DNA-binding</keyword>
<accession>A0A024QI90</accession>
<dbReference type="Gene3D" id="1.10.357.10">
    <property type="entry name" value="Tetracycline Repressor, domain 2"/>
    <property type="match status" value="1"/>
</dbReference>
<comment type="caution">
    <text evidence="5">The sequence shown here is derived from an EMBL/GenBank/DDBJ whole genome shotgun (WGS) entry which is preliminary data.</text>
</comment>
<dbReference type="GO" id="GO:0003677">
    <property type="term" value="F:DNA binding"/>
    <property type="evidence" value="ECO:0007669"/>
    <property type="project" value="UniProtKB-UniRule"/>
</dbReference>
<evidence type="ECO:0000256" key="3">
    <source>
        <dbReference type="PROSITE-ProRule" id="PRU00335"/>
    </source>
</evidence>
<keyword evidence="5" id="KW-0418">Kinase</keyword>
<name>A0A024QI90_9BACI</name>
<evidence type="ECO:0000313" key="5">
    <source>
        <dbReference type="EMBL" id="CDQ41671.1"/>
    </source>
</evidence>
<dbReference type="InterPro" id="IPR039532">
    <property type="entry name" value="TetR_C_Firmicutes"/>
</dbReference>
<dbReference type="Proteomes" id="UP000028875">
    <property type="component" value="Unassembled WGS sequence"/>
</dbReference>
<dbReference type="OrthoDB" id="9810250at2"/>
<feature type="DNA-binding region" description="H-T-H motif" evidence="3">
    <location>
        <begin position="34"/>
        <end position="53"/>
    </location>
</feature>
<organism evidence="5 6">
    <name type="scientific">Virgibacillus massiliensis</name>
    <dbReference type="NCBI Taxonomy" id="1462526"/>
    <lineage>
        <taxon>Bacteria</taxon>
        <taxon>Bacillati</taxon>
        <taxon>Bacillota</taxon>
        <taxon>Bacilli</taxon>
        <taxon>Bacillales</taxon>
        <taxon>Bacillaceae</taxon>
        <taxon>Virgibacillus</taxon>
    </lineage>
</organism>
<reference evidence="5 6" key="1">
    <citation type="submission" date="2014-03" db="EMBL/GenBank/DDBJ databases">
        <authorList>
            <person name="Urmite Genomes U."/>
        </authorList>
    </citation>
    <scope>NUCLEOTIDE SEQUENCE [LARGE SCALE GENOMIC DNA]</scope>
    <source>
        <strain evidence="5 6">Vm-5</strain>
    </source>
</reference>
<reference evidence="6" key="2">
    <citation type="submission" date="2014-05" db="EMBL/GenBank/DDBJ databases">
        <title>Draft genome sequence of Virgibacillus massiliensis Vm-5.</title>
        <authorList>
            <person name="Khelaifia S."/>
            <person name="Croce O."/>
            <person name="Lagier J.C."/>
            <person name="Raoult D."/>
        </authorList>
    </citation>
    <scope>NUCLEOTIDE SEQUENCE [LARGE SCALE GENOMIC DNA]</scope>
    <source>
        <strain evidence="6">Vm-5</strain>
    </source>
</reference>
<keyword evidence="5" id="KW-0808">Transferase</keyword>
<proteinExistence type="predicted"/>
<keyword evidence="6" id="KW-1185">Reference proteome</keyword>
<dbReference type="InterPro" id="IPR009057">
    <property type="entry name" value="Homeodomain-like_sf"/>
</dbReference>
<dbReference type="InterPro" id="IPR050624">
    <property type="entry name" value="HTH-type_Tx_Regulator"/>
</dbReference>
<dbReference type="RefSeq" id="WP_051739318.1">
    <property type="nucleotide sequence ID" value="NZ_BNER01000005.1"/>
</dbReference>
<keyword evidence="1" id="KW-0678">Repressor</keyword>